<reference evidence="1 2" key="1">
    <citation type="journal article" date="2013" name="PLoS ONE">
        <title>Lactobacillus paracasei comparative genomics: towards species pan-genome definition and exploitation of diversity.</title>
        <authorList>
            <person name="Smokvina T."/>
            <person name="Wels M."/>
            <person name="Polka J."/>
            <person name="Chervaux C."/>
            <person name="Brisse S."/>
            <person name="Boekhorst J."/>
            <person name="van Hylckama Vlieg J.E."/>
            <person name="Siezen R.J."/>
        </authorList>
    </citation>
    <scope>NUCLEOTIDE SEQUENCE [LARGE SCALE GENOMIC DNA]</scope>
    <source>
        <strain evidence="1 2">Lpl14</strain>
    </source>
</reference>
<gene>
    <name evidence="1" type="ORF">Lpl14_01387</name>
</gene>
<dbReference type="Proteomes" id="UP000014285">
    <property type="component" value="Unassembled WGS sequence"/>
</dbReference>
<dbReference type="EMBL" id="ANKB01000003">
    <property type="protein sequence ID" value="EPC67021.1"/>
    <property type="molecule type" value="Genomic_DNA"/>
</dbReference>
<accession>A0A829H0K9</accession>
<evidence type="ECO:0000313" key="2">
    <source>
        <dbReference type="Proteomes" id="UP000014285"/>
    </source>
</evidence>
<dbReference type="AlphaFoldDB" id="A0A829H0K9"/>
<protein>
    <submittedName>
        <fullName evidence="1">Uncharacterized protein</fullName>
    </submittedName>
</protein>
<proteinExistence type="predicted"/>
<organism evidence="1 2">
    <name type="scientific">Lacticaseibacillus paracasei subsp. tolerans Lpl14</name>
    <dbReference type="NCBI Taxonomy" id="1256229"/>
    <lineage>
        <taxon>Bacteria</taxon>
        <taxon>Bacillati</taxon>
        <taxon>Bacillota</taxon>
        <taxon>Bacilli</taxon>
        <taxon>Lactobacillales</taxon>
        <taxon>Lactobacillaceae</taxon>
        <taxon>Lacticaseibacillus</taxon>
    </lineage>
</organism>
<evidence type="ECO:0000313" key="1">
    <source>
        <dbReference type="EMBL" id="EPC67021.1"/>
    </source>
</evidence>
<comment type="caution">
    <text evidence="1">The sequence shown here is derived from an EMBL/GenBank/DDBJ whole genome shotgun (WGS) entry which is preliminary data.</text>
</comment>
<sequence length="145" mass="16176">MLSIPIKTLPEDQLVTMSQFVVKDVAKAFDFPYYVNDLTHDANFDTEHTATKLEFELTLLNDPDPERTISFYSDASADPIMGGAASAQVIVESGITFVYLNDGYKDSYLIIIRDGKVVQNLKLEQQILSGPEVEDLIDNVMPKAK</sequence>
<name>A0A829H0K9_LACPA</name>